<feature type="binding site" description="covalent" evidence="14">
    <location>
        <position position="124"/>
    </location>
    <ligand>
        <name>heme c</name>
        <dbReference type="ChEBI" id="CHEBI:61717"/>
        <label>2</label>
    </ligand>
</feature>
<keyword evidence="9 13" id="KW-0574">Periplasm</keyword>
<evidence type="ECO:0000256" key="11">
    <source>
        <dbReference type="ARBA" id="ARBA00023004"/>
    </source>
</evidence>
<dbReference type="Gene3D" id="1.10.1130.10">
    <property type="entry name" value="Flavocytochrome C3, Chain A"/>
    <property type="match status" value="1"/>
</dbReference>
<comment type="PTM">
    <text evidence="14">Binds 2 heme C groups per subunit.</text>
</comment>
<feature type="binding site" description="axial binding residue" evidence="15">
    <location>
        <position position="105"/>
    </location>
    <ligand>
        <name>heme c</name>
        <dbReference type="ChEBI" id="CHEBI:61717"/>
        <label>2</label>
    </ligand>
    <ligandPart>
        <name>Fe</name>
        <dbReference type="ChEBI" id="CHEBI:18248"/>
    </ligandPart>
</feature>
<keyword evidence="8 16" id="KW-0732">Signal</keyword>
<dbReference type="AlphaFoldDB" id="A0A4V0ZFT1"/>
<evidence type="ECO:0000256" key="13">
    <source>
        <dbReference type="PIRNR" id="PIRNR006105"/>
    </source>
</evidence>
<evidence type="ECO:0000256" key="1">
    <source>
        <dbReference type="ARBA" id="ARBA00002599"/>
    </source>
</evidence>
<proteinExistence type="inferred from homology"/>
<comment type="function">
    <text evidence="1">Electron transfer subunit of the periplasmic nitrate reductase complex NapAB. Receives electrons from the membrane-anchored tetraheme c-type NapC protein and transfers these to NapA subunit, thus allowing electron flow between membrane and periplasm. Essential for periplasmic nitrate reduction with nitrate as the terminal electron acceptor.</text>
</comment>
<gene>
    <name evidence="17" type="ORF">EMK97_03590</name>
</gene>
<keyword evidence="6 14" id="KW-0349">Heme</keyword>
<dbReference type="SUPFAM" id="SSF48695">
    <property type="entry name" value="Multiheme cytochromes"/>
    <property type="match status" value="1"/>
</dbReference>
<evidence type="ECO:0000256" key="9">
    <source>
        <dbReference type="ARBA" id="ARBA00022764"/>
    </source>
</evidence>
<reference evidence="17 18" key="1">
    <citation type="submission" date="2018-12" db="EMBL/GenBank/DDBJ databases">
        <title>Complete genome of Litorilituus sediminis.</title>
        <authorList>
            <person name="Liu A."/>
            <person name="Rong J."/>
        </authorList>
    </citation>
    <scope>NUCLEOTIDE SEQUENCE [LARGE SCALE GENOMIC DNA]</scope>
    <source>
        <strain evidence="17 18">JCM 17549</strain>
    </source>
</reference>
<evidence type="ECO:0000256" key="4">
    <source>
        <dbReference type="ARBA" id="ARBA00013773"/>
    </source>
</evidence>
<feature type="binding site" description="axial binding residue" evidence="15">
    <location>
        <position position="70"/>
    </location>
    <ligand>
        <name>heme c</name>
        <dbReference type="ChEBI" id="CHEBI:61717"/>
        <label>1</label>
    </ligand>
    <ligandPart>
        <name>Fe</name>
        <dbReference type="ChEBI" id="CHEBI:18248"/>
    </ligandPart>
</feature>
<dbReference type="KEGG" id="lsd:EMK97_03590"/>
<dbReference type="PROSITE" id="PS51257">
    <property type="entry name" value="PROKAR_LIPOPROTEIN"/>
    <property type="match status" value="1"/>
</dbReference>
<dbReference type="EMBL" id="CP034759">
    <property type="protein sequence ID" value="QBG34880.1"/>
    <property type="molecule type" value="Genomic_DNA"/>
</dbReference>
<dbReference type="GO" id="GO:0009061">
    <property type="term" value="P:anaerobic respiration"/>
    <property type="evidence" value="ECO:0007669"/>
    <property type="project" value="InterPro"/>
</dbReference>
<comment type="similarity">
    <text evidence="3 13">Belongs to the NapB family.</text>
</comment>
<dbReference type="Pfam" id="PF03892">
    <property type="entry name" value="NapB"/>
    <property type="match status" value="1"/>
</dbReference>
<feature type="binding site" description="axial binding residue" evidence="15">
    <location>
        <position position="128"/>
    </location>
    <ligand>
        <name>heme c</name>
        <dbReference type="ChEBI" id="CHEBI:61717"/>
        <label>2</label>
    </ligand>
    <ligandPart>
        <name>Fe</name>
        <dbReference type="ChEBI" id="CHEBI:18248"/>
    </ligandPart>
</feature>
<dbReference type="OrthoDB" id="13290at2"/>
<evidence type="ECO:0000256" key="8">
    <source>
        <dbReference type="ARBA" id="ARBA00022729"/>
    </source>
</evidence>
<sequence length="151" mass="16679">MKKLLSVVVVLGLACTTSINAEEVNSGGVESLRGTATLDATKKAEEMKRVIKDKNPIARNYVHQPPMIPHQIRGYKVDLNSNKCLTCHGWKYAAETGATKVSMTHFETRDGKTLSDISPRRYFCSQCHVTQADAKPLVENTFEPVESLGND</sequence>
<feature type="binding site" description="covalent" evidence="14">
    <location>
        <position position="84"/>
    </location>
    <ligand>
        <name>heme c</name>
        <dbReference type="ChEBI" id="CHEBI:61717"/>
        <label>1</label>
    </ligand>
</feature>
<dbReference type="InterPro" id="IPR036280">
    <property type="entry name" value="Multihaem_cyt_sf"/>
</dbReference>
<feature type="binding site" description="covalent" evidence="14">
    <location>
        <position position="87"/>
    </location>
    <ligand>
        <name>heme c</name>
        <dbReference type="ChEBI" id="CHEBI:61717"/>
        <label>1</label>
    </ligand>
</feature>
<dbReference type="Proteomes" id="UP000290244">
    <property type="component" value="Chromosome"/>
</dbReference>
<dbReference type="PANTHER" id="PTHR38604">
    <property type="entry name" value="PERIPLASMIC NITRATE REDUCTASE, ELECTRON TRANSFER SUBUNIT"/>
    <property type="match status" value="1"/>
</dbReference>
<evidence type="ECO:0000256" key="6">
    <source>
        <dbReference type="ARBA" id="ARBA00022617"/>
    </source>
</evidence>
<evidence type="ECO:0000256" key="7">
    <source>
        <dbReference type="ARBA" id="ARBA00022723"/>
    </source>
</evidence>
<keyword evidence="18" id="KW-1185">Reference proteome</keyword>
<evidence type="ECO:0000313" key="17">
    <source>
        <dbReference type="EMBL" id="QBG34880.1"/>
    </source>
</evidence>
<comment type="subcellular location">
    <subcellularLocation>
        <location evidence="2 13">Periplasm</location>
    </subcellularLocation>
</comment>
<evidence type="ECO:0000256" key="2">
    <source>
        <dbReference type="ARBA" id="ARBA00004418"/>
    </source>
</evidence>
<dbReference type="FunFam" id="1.10.1130.10:FF:000001">
    <property type="entry name" value="Periplasmic nitrate reductase, electron transfer subunit"/>
    <property type="match status" value="1"/>
</dbReference>
<dbReference type="GO" id="GO:0042597">
    <property type="term" value="C:periplasmic space"/>
    <property type="evidence" value="ECO:0007669"/>
    <property type="project" value="UniProtKB-SubCell"/>
</dbReference>
<evidence type="ECO:0000256" key="5">
    <source>
        <dbReference type="ARBA" id="ARBA00022448"/>
    </source>
</evidence>
<evidence type="ECO:0000256" key="10">
    <source>
        <dbReference type="ARBA" id="ARBA00022982"/>
    </source>
</evidence>
<comment type="subunit">
    <text evidence="13">Component of the periplasmic nitrate reductase NapAB complex composed of NapA and NapB.</text>
</comment>
<accession>A0A4V0ZFT1</accession>
<evidence type="ECO:0000256" key="12">
    <source>
        <dbReference type="ARBA" id="ARBA00031832"/>
    </source>
</evidence>
<evidence type="ECO:0000256" key="15">
    <source>
        <dbReference type="PIRSR" id="PIRSR006105-2"/>
    </source>
</evidence>
<evidence type="ECO:0000256" key="14">
    <source>
        <dbReference type="PIRSR" id="PIRSR006105-1"/>
    </source>
</evidence>
<evidence type="ECO:0000313" key="18">
    <source>
        <dbReference type="Proteomes" id="UP000290244"/>
    </source>
</evidence>
<keyword evidence="5 13" id="KW-0813">Transport</keyword>
<feature type="binding site" description="axial binding residue" evidence="15">
    <location>
        <position position="88"/>
    </location>
    <ligand>
        <name>heme c</name>
        <dbReference type="ChEBI" id="CHEBI:61717"/>
        <label>1</label>
    </ligand>
    <ligandPart>
        <name>Fe</name>
        <dbReference type="ChEBI" id="CHEBI:18248"/>
    </ligandPart>
</feature>
<feature type="binding site" description="covalent" evidence="14">
    <location>
        <position position="127"/>
    </location>
    <ligand>
        <name>heme c</name>
        <dbReference type="ChEBI" id="CHEBI:61717"/>
        <label>2</label>
    </ligand>
</feature>
<keyword evidence="10 13" id="KW-0249">Electron transport</keyword>
<dbReference type="PANTHER" id="PTHR38604:SF1">
    <property type="entry name" value="PERIPLASMIC NITRATE REDUCTASE, ELECTRON TRANSFER SUBUNIT"/>
    <property type="match status" value="1"/>
</dbReference>
<feature type="chain" id="PRO_5021035203" description="Periplasmic nitrate reductase, electron transfer subunit" evidence="16">
    <location>
        <begin position="22"/>
        <end position="151"/>
    </location>
</feature>
<evidence type="ECO:0000256" key="3">
    <source>
        <dbReference type="ARBA" id="ARBA00007368"/>
    </source>
</evidence>
<dbReference type="GO" id="GO:0046872">
    <property type="term" value="F:metal ion binding"/>
    <property type="evidence" value="ECO:0007669"/>
    <property type="project" value="UniProtKB-KW"/>
</dbReference>
<dbReference type="PIRSF" id="PIRSF006105">
    <property type="entry name" value="NapB"/>
    <property type="match status" value="1"/>
</dbReference>
<organism evidence="17 18">
    <name type="scientific">Litorilituus sediminis</name>
    <dbReference type="NCBI Taxonomy" id="718192"/>
    <lineage>
        <taxon>Bacteria</taxon>
        <taxon>Pseudomonadati</taxon>
        <taxon>Pseudomonadota</taxon>
        <taxon>Gammaproteobacteria</taxon>
        <taxon>Alteromonadales</taxon>
        <taxon>Colwelliaceae</taxon>
        <taxon>Litorilituus</taxon>
    </lineage>
</organism>
<evidence type="ECO:0000256" key="16">
    <source>
        <dbReference type="SAM" id="SignalP"/>
    </source>
</evidence>
<protein>
    <recommendedName>
        <fullName evidence="4 13">Periplasmic nitrate reductase, electron transfer subunit</fullName>
    </recommendedName>
    <alternativeName>
        <fullName evidence="12 13">Diheme cytochrome c NapB</fullName>
    </alternativeName>
</protein>
<dbReference type="InterPro" id="IPR005591">
    <property type="entry name" value="NapB"/>
</dbReference>
<keyword evidence="11 15" id="KW-0408">Iron</keyword>
<dbReference type="RefSeq" id="WP_130599506.1">
    <property type="nucleotide sequence ID" value="NZ_CP034759.1"/>
</dbReference>
<feature type="signal peptide" evidence="16">
    <location>
        <begin position="1"/>
        <end position="21"/>
    </location>
</feature>
<name>A0A4V0ZFT1_9GAMM</name>
<keyword evidence="7 15" id="KW-0479">Metal-binding</keyword>